<dbReference type="InterPro" id="IPR048447">
    <property type="entry name" value="DUF1980_C"/>
</dbReference>
<feature type="domain" description="CobW/HypB/UreG nucleotide-binding" evidence="1">
    <location>
        <begin position="11"/>
        <end position="153"/>
    </location>
</feature>
<evidence type="ECO:0000313" key="4">
    <source>
        <dbReference type="Proteomes" id="UP001207605"/>
    </source>
</evidence>
<evidence type="ECO:0000313" key="3">
    <source>
        <dbReference type="EMBL" id="MCU6699764.1"/>
    </source>
</evidence>
<dbReference type="RefSeq" id="WP_243061170.1">
    <property type="nucleotide sequence ID" value="NZ_JAOQJV010000005.1"/>
</dbReference>
<dbReference type="InterPro" id="IPR003495">
    <property type="entry name" value="CobW/HypB/UreG_nucleotide-bd"/>
</dbReference>
<accession>A0ABT2S5A2</accession>
<name>A0ABT2S5A2_9FIRM</name>
<dbReference type="PANTHER" id="PTHR40047:SF1">
    <property type="entry name" value="UPF0703 PROTEIN YCGQ"/>
    <property type="match status" value="1"/>
</dbReference>
<dbReference type="Gene3D" id="3.40.50.300">
    <property type="entry name" value="P-loop containing nucleotide triphosphate hydrolases"/>
    <property type="match status" value="1"/>
</dbReference>
<dbReference type="PANTHER" id="PTHR40047">
    <property type="entry name" value="UPF0703 PROTEIN YCGQ"/>
    <property type="match status" value="1"/>
</dbReference>
<dbReference type="Pfam" id="PF02492">
    <property type="entry name" value="cobW"/>
    <property type="match status" value="1"/>
</dbReference>
<dbReference type="InterPro" id="IPR052955">
    <property type="entry name" value="UPF0703_membrane_permease"/>
</dbReference>
<dbReference type="Pfam" id="PF21537">
    <property type="entry name" value="DUF1980_C"/>
    <property type="match status" value="1"/>
</dbReference>
<dbReference type="InterPro" id="IPR027417">
    <property type="entry name" value="P-loop_NTPase"/>
</dbReference>
<dbReference type="EMBL" id="JAOQJV010000005">
    <property type="protein sequence ID" value="MCU6699764.1"/>
    <property type="molecule type" value="Genomic_DNA"/>
</dbReference>
<dbReference type="SUPFAM" id="SSF52540">
    <property type="entry name" value="P-loop containing nucleoside triphosphate hydrolases"/>
    <property type="match status" value="1"/>
</dbReference>
<gene>
    <name evidence="3" type="ORF">OCV65_05905</name>
</gene>
<evidence type="ECO:0000259" key="1">
    <source>
        <dbReference type="Pfam" id="PF02492"/>
    </source>
</evidence>
<organism evidence="3 4">
    <name type="scientific">Dorea ammoniilytica</name>
    <dbReference type="NCBI Taxonomy" id="2981788"/>
    <lineage>
        <taxon>Bacteria</taxon>
        <taxon>Bacillati</taxon>
        <taxon>Bacillota</taxon>
        <taxon>Clostridia</taxon>
        <taxon>Lachnospirales</taxon>
        <taxon>Lachnospiraceae</taxon>
        <taxon>Dorea</taxon>
    </lineage>
</organism>
<protein>
    <submittedName>
        <fullName evidence="3">GTPase</fullName>
    </submittedName>
</protein>
<keyword evidence="4" id="KW-1185">Reference proteome</keyword>
<reference evidence="3 4" key="1">
    <citation type="journal article" date="2021" name="ISME Commun">
        <title>Automated analysis of genomic sequences facilitates high-throughput and comprehensive description of bacteria.</title>
        <authorList>
            <person name="Hitch T.C.A."/>
        </authorList>
    </citation>
    <scope>NUCLEOTIDE SEQUENCE [LARGE SCALE GENOMIC DNA]</scope>
    <source>
        <strain evidence="3 4">Sanger_02</strain>
    </source>
</reference>
<proteinExistence type="predicted"/>
<sequence length="319" mass="36503">MQMVDDARVVVYLMTGFLESGKTSFLKQTIDKQYFKIDGTTVIILCEEGEEEYEEDLLARAKAKIVTVEDPEELTKEFLQEVEDKYHPERVIFECNGMYPVSKMEALDVPDGWGLIQEITTVDASTFDVYIANMKSLFVEMVRNADMVLFNRCTEDMPLAGYRRSVKVVNQGAQIIFEGAEGEIEDIFSDQMPYDLDAPVIKIEDMDYGIWYVDMMDNPEKYKGKVVEIQGRARKAKGFPKGEFVLGRSAMTCCADDITFLGFICKHMAIEDMKANTWVRARGKVGFEFKRAYRGRGPVITLESLEPIQEPEDELVYFN</sequence>
<dbReference type="Proteomes" id="UP001207605">
    <property type="component" value="Unassembled WGS sequence"/>
</dbReference>
<evidence type="ECO:0000259" key="2">
    <source>
        <dbReference type="Pfam" id="PF21537"/>
    </source>
</evidence>
<feature type="domain" description="DUF1980" evidence="2">
    <location>
        <begin position="196"/>
        <end position="317"/>
    </location>
</feature>
<comment type="caution">
    <text evidence="3">The sequence shown here is derived from an EMBL/GenBank/DDBJ whole genome shotgun (WGS) entry which is preliminary data.</text>
</comment>